<evidence type="ECO:0000256" key="1">
    <source>
        <dbReference type="SAM" id="MobiDB-lite"/>
    </source>
</evidence>
<keyword evidence="3" id="KW-1185">Reference proteome</keyword>
<organism evidence="2 3">
    <name type="scientific">Crepidotus variabilis</name>
    <dbReference type="NCBI Taxonomy" id="179855"/>
    <lineage>
        <taxon>Eukaryota</taxon>
        <taxon>Fungi</taxon>
        <taxon>Dikarya</taxon>
        <taxon>Basidiomycota</taxon>
        <taxon>Agaricomycotina</taxon>
        <taxon>Agaricomycetes</taxon>
        <taxon>Agaricomycetidae</taxon>
        <taxon>Agaricales</taxon>
        <taxon>Agaricineae</taxon>
        <taxon>Crepidotaceae</taxon>
        <taxon>Crepidotus</taxon>
    </lineage>
</organism>
<name>A0A9P6JPC7_9AGAR</name>
<dbReference type="Gene3D" id="3.80.10.10">
    <property type="entry name" value="Ribonuclease Inhibitor"/>
    <property type="match status" value="1"/>
</dbReference>
<dbReference type="Proteomes" id="UP000807306">
    <property type="component" value="Unassembled WGS sequence"/>
</dbReference>
<dbReference type="SUPFAM" id="SSF52047">
    <property type="entry name" value="RNI-like"/>
    <property type="match status" value="1"/>
</dbReference>
<dbReference type="AlphaFoldDB" id="A0A9P6JPC7"/>
<dbReference type="OrthoDB" id="3258555at2759"/>
<evidence type="ECO:0000313" key="3">
    <source>
        <dbReference type="Proteomes" id="UP000807306"/>
    </source>
</evidence>
<protein>
    <submittedName>
        <fullName evidence="2">Uncharacterized protein</fullName>
    </submittedName>
</protein>
<feature type="compositionally biased region" description="Acidic residues" evidence="1">
    <location>
        <begin position="449"/>
        <end position="460"/>
    </location>
</feature>
<sequence length="504" mass="56738">MHLRLHDARCLEMSTGEFTGWKTSGLALTGLSSSRATPLPSPWQSAFPPEVLEIVFNHTIIPGFLLDPSFIAGPNSAWCKNVRTQKSILLVCKMWYSSGIRFLYEDVYLRRMPQLFSFMNTLAPTSSTMELRNIVKTFNISGHVEAEDTHIFQQKIIQVLGLCPNLMRFGFSSTFDNLPISSAFHHLRPSITQLCLDSPTQIDYPMLSSILRHLGPRLTFLLICPHRIVGNEINAGSAVSLPDLETLICHIDKDELSRQLLVMTASWSMPKLQKLSLCLADYRGLGSATGSHAAAILPFFTKHGSHLRFLDLTAFVARAIEPSGWEGFFQRMCPLLEHLVVDEECFPLKDIVLSNRLKWLYLRESTSYVTAVDAETTVAEELERWQVPFPRLLQYRRLWDLPIYLAEWLHTFPPDTGGKTLKNFVIDTYDGRLVHDASEAEIYLELDQEGYDSESDDEDYAPSSDSDKGSTAPSSDAESGSNESESSRDWAEEVALELAGQNHP</sequence>
<comment type="caution">
    <text evidence="2">The sequence shown here is derived from an EMBL/GenBank/DDBJ whole genome shotgun (WGS) entry which is preliminary data.</text>
</comment>
<proteinExistence type="predicted"/>
<dbReference type="InterPro" id="IPR032675">
    <property type="entry name" value="LRR_dom_sf"/>
</dbReference>
<dbReference type="EMBL" id="MU157853">
    <property type="protein sequence ID" value="KAF9528377.1"/>
    <property type="molecule type" value="Genomic_DNA"/>
</dbReference>
<feature type="compositionally biased region" description="Polar residues" evidence="1">
    <location>
        <begin position="469"/>
        <end position="484"/>
    </location>
</feature>
<evidence type="ECO:0000313" key="2">
    <source>
        <dbReference type="EMBL" id="KAF9528377.1"/>
    </source>
</evidence>
<gene>
    <name evidence="2" type="ORF">CPB83DRAFT_791714</name>
</gene>
<feature type="region of interest" description="Disordered" evidence="1">
    <location>
        <begin position="449"/>
        <end position="504"/>
    </location>
</feature>
<reference evidence="2" key="1">
    <citation type="submission" date="2020-11" db="EMBL/GenBank/DDBJ databases">
        <authorList>
            <consortium name="DOE Joint Genome Institute"/>
            <person name="Ahrendt S."/>
            <person name="Riley R."/>
            <person name="Andreopoulos W."/>
            <person name="Labutti K."/>
            <person name="Pangilinan J."/>
            <person name="Ruiz-Duenas F.J."/>
            <person name="Barrasa J.M."/>
            <person name="Sanchez-Garcia M."/>
            <person name="Camarero S."/>
            <person name="Miyauchi S."/>
            <person name="Serrano A."/>
            <person name="Linde D."/>
            <person name="Babiker R."/>
            <person name="Drula E."/>
            <person name="Ayuso-Fernandez I."/>
            <person name="Pacheco R."/>
            <person name="Padilla G."/>
            <person name="Ferreira P."/>
            <person name="Barriuso J."/>
            <person name="Kellner H."/>
            <person name="Castanera R."/>
            <person name="Alfaro M."/>
            <person name="Ramirez L."/>
            <person name="Pisabarro A.G."/>
            <person name="Kuo A."/>
            <person name="Tritt A."/>
            <person name="Lipzen A."/>
            <person name="He G."/>
            <person name="Yan M."/>
            <person name="Ng V."/>
            <person name="Cullen D."/>
            <person name="Martin F."/>
            <person name="Rosso M.-N."/>
            <person name="Henrissat B."/>
            <person name="Hibbett D."/>
            <person name="Martinez A.T."/>
            <person name="Grigoriev I.V."/>
        </authorList>
    </citation>
    <scope>NUCLEOTIDE SEQUENCE</scope>
    <source>
        <strain evidence="2">CBS 506.95</strain>
    </source>
</reference>
<accession>A0A9P6JPC7</accession>